<protein>
    <submittedName>
        <fullName evidence="2">Uncharacterized protein</fullName>
    </submittedName>
</protein>
<comment type="caution">
    <text evidence="2">The sequence shown here is derived from an EMBL/GenBank/DDBJ whole genome shotgun (WGS) entry which is preliminary data.</text>
</comment>
<feature type="compositionally biased region" description="Basic and acidic residues" evidence="1">
    <location>
        <begin position="53"/>
        <end position="72"/>
    </location>
</feature>
<evidence type="ECO:0000313" key="3">
    <source>
        <dbReference type="EMBL" id="CAF1341902.1"/>
    </source>
</evidence>
<dbReference type="EMBL" id="CAJNOI010000172">
    <property type="protein sequence ID" value="CAF1154843.1"/>
    <property type="molecule type" value="Genomic_DNA"/>
</dbReference>
<dbReference type="AlphaFoldDB" id="A0A814SZU7"/>
<dbReference type="EMBL" id="CAJNOM010000307">
    <property type="protein sequence ID" value="CAF1341902.1"/>
    <property type="molecule type" value="Genomic_DNA"/>
</dbReference>
<name>A0A814SZU7_9BILA</name>
<dbReference type="Proteomes" id="UP000663877">
    <property type="component" value="Unassembled WGS sequence"/>
</dbReference>
<accession>A0A814SZU7</accession>
<organism evidence="2 5">
    <name type="scientific">Adineta steineri</name>
    <dbReference type="NCBI Taxonomy" id="433720"/>
    <lineage>
        <taxon>Eukaryota</taxon>
        <taxon>Metazoa</taxon>
        <taxon>Spiralia</taxon>
        <taxon>Gnathifera</taxon>
        <taxon>Rotifera</taxon>
        <taxon>Eurotatoria</taxon>
        <taxon>Bdelloidea</taxon>
        <taxon>Adinetida</taxon>
        <taxon>Adinetidae</taxon>
        <taxon>Adineta</taxon>
    </lineage>
</organism>
<feature type="region of interest" description="Disordered" evidence="1">
    <location>
        <begin position="49"/>
        <end position="80"/>
    </location>
</feature>
<gene>
    <name evidence="2" type="ORF">BJG266_LOCUS24301</name>
    <name evidence="3" type="ORF">QVE165_LOCUS33487</name>
</gene>
<evidence type="ECO:0000256" key="1">
    <source>
        <dbReference type="SAM" id="MobiDB-lite"/>
    </source>
</evidence>
<reference evidence="2" key="1">
    <citation type="submission" date="2021-02" db="EMBL/GenBank/DDBJ databases">
        <authorList>
            <person name="Nowell W R."/>
        </authorList>
    </citation>
    <scope>NUCLEOTIDE SEQUENCE</scope>
</reference>
<keyword evidence="4" id="KW-1185">Reference proteome</keyword>
<sequence>MIFLKICKKIELYFLVATHARRTAVGTSRTLNDDGFLGVLRRILGNLDTSEDDDRRHNRDNLDHNSFRPGADRKRKQSAASIQVMLKT</sequence>
<evidence type="ECO:0000313" key="2">
    <source>
        <dbReference type="EMBL" id="CAF1154843.1"/>
    </source>
</evidence>
<evidence type="ECO:0000313" key="5">
    <source>
        <dbReference type="Proteomes" id="UP000663877"/>
    </source>
</evidence>
<proteinExistence type="predicted"/>
<dbReference type="Proteomes" id="UP000663832">
    <property type="component" value="Unassembled WGS sequence"/>
</dbReference>
<evidence type="ECO:0000313" key="4">
    <source>
        <dbReference type="Proteomes" id="UP000663832"/>
    </source>
</evidence>